<dbReference type="Pfam" id="PF00892">
    <property type="entry name" value="EamA"/>
    <property type="match status" value="2"/>
</dbReference>
<dbReference type="EMBL" id="CP054140">
    <property type="protein sequence ID" value="QQG64983.1"/>
    <property type="molecule type" value="Genomic_DNA"/>
</dbReference>
<accession>A0A7T6APX7</accession>
<dbReference type="KEGG" id="dog:HP555_03435"/>
<keyword evidence="4 6" id="KW-1133">Transmembrane helix</keyword>
<dbReference type="SUPFAM" id="SSF103481">
    <property type="entry name" value="Multidrug resistance efflux transporter EmrE"/>
    <property type="match status" value="2"/>
</dbReference>
<keyword evidence="2" id="KW-1003">Cell membrane</keyword>
<evidence type="ECO:0000256" key="5">
    <source>
        <dbReference type="ARBA" id="ARBA00023136"/>
    </source>
</evidence>
<feature type="transmembrane region" description="Helical" evidence="6">
    <location>
        <begin position="79"/>
        <end position="103"/>
    </location>
</feature>
<evidence type="ECO:0000256" key="6">
    <source>
        <dbReference type="SAM" id="Phobius"/>
    </source>
</evidence>
<dbReference type="Proteomes" id="UP000596092">
    <property type="component" value="Chromosome"/>
</dbReference>
<dbReference type="InterPro" id="IPR037185">
    <property type="entry name" value="EmrE-like"/>
</dbReference>
<evidence type="ECO:0000256" key="4">
    <source>
        <dbReference type="ARBA" id="ARBA00022989"/>
    </source>
</evidence>
<keyword evidence="3 6" id="KW-0812">Transmembrane</keyword>
<evidence type="ECO:0000313" key="9">
    <source>
        <dbReference type="Proteomes" id="UP000596092"/>
    </source>
</evidence>
<dbReference type="PANTHER" id="PTHR32322:SF18">
    <property type="entry name" value="S-ADENOSYLMETHIONINE_S-ADENOSYLHOMOCYSTEINE TRANSPORTER"/>
    <property type="match status" value="1"/>
</dbReference>
<evidence type="ECO:0000256" key="3">
    <source>
        <dbReference type="ARBA" id="ARBA00022692"/>
    </source>
</evidence>
<feature type="transmembrane region" description="Helical" evidence="6">
    <location>
        <begin position="223"/>
        <end position="244"/>
    </location>
</feature>
<name>A0A7T6APX7_9BACT</name>
<feature type="transmembrane region" description="Helical" evidence="6">
    <location>
        <begin position="281"/>
        <end position="299"/>
    </location>
</feature>
<dbReference type="GO" id="GO:0005886">
    <property type="term" value="C:plasma membrane"/>
    <property type="evidence" value="ECO:0007669"/>
    <property type="project" value="UniProtKB-SubCell"/>
</dbReference>
<evidence type="ECO:0000256" key="1">
    <source>
        <dbReference type="ARBA" id="ARBA00004651"/>
    </source>
</evidence>
<dbReference type="PANTHER" id="PTHR32322">
    <property type="entry name" value="INNER MEMBRANE TRANSPORTER"/>
    <property type="match status" value="1"/>
</dbReference>
<evidence type="ECO:0000259" key="7">
    <source>
        <dbReference type="Pfam" id="PF00892"/>
    </source>
</evidence>
<feature type="transmembrane region" description="Helical" evidence="6">
    <location>
        <begin position="138"/>
        <end position="157"/>
    </location>
</feature>
<comment type="subcellular location">
    <subcellularLocation>
        <location evidence="1">Cell membrane</location>
        <topology evidence="1">Multi-pass membrane protein</topology>
    </subcellularLocation>
</comment>
<dbReference type="RefSeq" id="WP_199263799.1">
    <property type="nucleotide sequence ID" value="NZ_CP054140.1"/>
</dbReference>
<feature type="transmembrane region" description="Helical" evidence="6">
    <location>
        <begin position="196"/>
        <end position="217"/>
    </location>
</feature>
<evidence type="ECO:0000256" key="2">
    <source>
        <dbReference type="ARBA" id="ARBA00022475"/>
    </source>
</evidence>
<keyword evidence="5 6" id="KW-0472">Membrane</keyword>
<organism evidence="8 9">
    <name type="scientific">Desulfobulbus oligotrophicus</name>
    <dbReference type="NCBI Taxonomy" id="1909699"/>
    <lineage>
        <taxon>Bacteria</taxon>
        <taxon>Pseudomonadati</taxon>
        <taxon>Thermodesulfobacteriota</taxon>
        <taxon>Desulfobulbia</taxon>
        <taxon>Desulfobulbales</taxon>
        <taxon>Desulfobulbaceae</taxon>
        <taxon>Desulfobulbus</taxon>
    </lineage>
</organism>
<protein>
    <submittedName>
        <fullName evidence="8">EamA family transporter</fullName>
    </submittedName>
</protein>
<dbReference type="AlphaFoldDB" id="A0A7T6APX7"/>
<keyword evidence="9" id="KW-1185">Reference proteome</keyword>
<feature type="transmembrane region" description="Helical" evidence="6">
    <location>
        <begin position="256"/>
        <end position="275"/>
    </location>
</feature>
<gene>
    <name evidence="8" type="ORF">HP555_03435</name>
</gene>
<feature type="domain" description="EamA" evidence="7">
    <location>
        <begin position="166"/>
        <end position="295"/>
    </location>
</feature>
<dbReference type="InterPro" id="IPR050638">
    <property type="entry name" value="AA-Vitamin_Transporters"/>
</dbReference>
<feature type="transmembrane region" description="Helical" evidence="6">
    <location>
        <begin position="44"/>
        <end position="67"/>
    </location>
</feature>
<sequence length="305" mass="33323">MSTRKKLRPAVSRRATATLLTCLVILFWGGAASAFKIGLRHVDPFSLLLYATAISTLSLLLLLLVRGRSAGLTVVPVSAVWRALLLGILNPFCYYLVLFAAYARLPGQVAMALNYGWPVVLTLLAAPILGQSLKKRQLAAIGVSFIGAIIIATRGQFIGFGELSGSGLLLTAGSTVIWAFFWLLNTKDDVDPVLKLFLGFCSGLVCTLLVSPLFGGFVRPPQAAWPALIYIGLFEMGMTFVLWMTALKLSSSTARLSNLIYLTPFLSLLFLHLFIDEQIHPATFIGLFLIVVSLLYQEWTAHRTQ</sequence>
<reference evidence="8 9" key="1">
    <citation type="submission" date="2020-05" db="EMBL/GenBank/DDBJ databases">
        <title>Complete genome of Desulfobulbus oligotrophicus.</title>
        <authorList>
            <person name="Podar M."/>
        </authorList>
    </citation>
    <scope>NUCLEOTIDE SEQUENCE [LARGE SCALE GENOMIC DNA]</scope>
    <source>
        <strain evidence="8 9">Prop6</strain>
    </source>
</reference>
<feature type="transmembrane region" description="Helical" evidence="6">
    <location>
        <begin position="109"/>
        <end position="126"/>
    </location>
</feature>
<evidence type="ECO:0000313" key="8">
    <source>
        <dbReference type="EMBL" id="QQG64983.1"/>
    </source>
</evidence>
<proteinExistence type="predicted"/>
<dbReference type="InterPro" id="IPR000620">
    <property type="entry name" value="EamA_dom"/>
</dbReference>
<feature type="transmembrane region" description="Helical" evidence="6">
    <location>
        <begin position="163"/>
        <end position="184"/>
    </location>
</feature>
<feature type="domain" description="EamA" evidence="7">
    <location>
        <begin position="18"/>
        <end position="152"/>
    </location>
</feature>